<comment type="caution">
    <text evidence="1">The sequence shown here is derived from an EMBL/GenBank/DDBJ whole genome shotgun (WGS) entry which is preliminary data.</text>
</comment>
<sequence length="205" mass="21610">MSSAGGDSSTHHPRHAIRAQEMTMKIRNILMSAVTAFAAATGLVPCNAAVPDSVHAESLELHKSITRKVYEEGLNQGRFDVPYSEDFVGHGGRKTFTHADGMAEAKGWRQAFPDLDITVDKQVAERELVAVRWSARGTNTGAGNGIPATGRAVQITGTTLFRMADGRIAEEWTCADSLGLMKQLGLLAPPAVAPAAGGNAASSTP</sequence>
<dbReference type="Pfam" id="PF07366">
    <property type="entry name" value="SnoaL"/>
    <property type="match status" value="1"/>
</dbReference>
<dbReference type="RefSeq" id="WP_238390428.1">
    <property type="nucleotide sequence ID" value="NZ_PDWN01000019.1"/>
</dbReference>
<dbReference type="InterPro" id="IPR009959">
    <property type="entry name" value="Cyclase_SnoaL-like"/>
</dbReference>
<gene>
    <name evidence="1" type="ORF">CSC65_15615</name>
</gene>
<keyword evidence="2" id="KW-1185">Reference proteome</keyword>
<evidence type="ECO:0008006" key="3">
    <source>
        <dbReference type="Google" id="ProtNLM"/>
    </source>
</evidence>
<proteinExistence type="predicted"/>
<organism evidence="1 2">
    <name type="scientific">Pseudoxanthomonas daejeonensis</name>
    <dbReference type="NCBI Taxonomy" id="266062"/>
    <lineage>
        <taxon>Bacteria</taxon>
        <taxon>Pseudomonadati</taxon>
        <taxon>Pseudomonadota</taxon>
        <taxon>Gammaproteobacteria</taxon>
        <taxon>Lysobacterales</taxon>
        <taxon>Lysobacteraceae</taxon>
        <taxon>Pseudoxanthomonas</taxon>
    </lineage>
</organism>
<dbReference type="InterPro" id="IPR032710">
    <property type="entry name" value="NTF2-like_dom_sf"/>
</dbReference>
<evidence type="ECO:0000313" key="1">
    <source>
        <dbReference type="EMBL" id="KAF1691955.1"/>
    </source>
</evidence>
<name>A0ABQ6Z3C9_9GAMM</name>
<dbReference type="Proteomes" id="UP000788419">
    <property type="component" value="Unassembled WGS sequence"/>
</dbReference>
<reference evidence="1 2" key="1">
    <citation type="submission" date="2017-10" db="EMBL/GenBank/DDBJ databases">
        <title>Whole genome sequencing of members of genus Pseudoxanthomonas.</title>
        <authorList>
            <person name="Kumar S."/>
            <person name="Bansal K."/>
            <person name="Kaur A."/>
            <person name="Patil P."/>
            <person name="Sharma S."/>
            <person name="Patil P.B."/>
        </authorList>
    </citation>
    <scope>NUCLEOTIDE SEQUENCE [LARGE SCALE GENOMIC DNA]</scope>
    <source>
        <strain evidence="1 2">DSM 17801</strain>
    </source>
</reference>
<evidence type="ECO:0000313" key="2">
    <source>
        <dbReference type="Proteomes" id="UP000788419"/>
    </source>
</evidence>
<accession>A0ABQ6Z3C9</accession>
<dbReference type="Gene3D" id="3.10.450.50">
    <property type="match status" value="1"/>
</dbReference>
<dbReference type="PANTHER" id="PTHR38436">
    <property type="entry name" value="POLYKETIDE CYCLASE SNOAL-LIKE DOMAIN"/>
    <property type="match status" value="1"/>
</dbReference>
<dbReference type="PANTHER" id="PTHR38436:SF1">
    <property type="entry name" value="ESTER CYCLASE"/>
    <property type="match status" value="1"/>
</dbReference>
<dbReference type="SUPFAM" id="SSF54427">
    <property type="entry name" value="NTF2-like"/>
    <property type="match status" value="1"/>
</dbReference>
<protein>
    <recommendedName>
        <fullName evidence="3">Ester cyclase</fullName>
    </recommendedName>
</protein>
<dbReference type="EMBL" id="PDWN01000019">
    <property type="protein sequence ID" value="KAF1691955.1"/>
    <property type="molecule type" value="Genomic_DNA"/>
</dbReference>